<dbReference type="SUPFAM" id="SSF54593">
    <property type="entry name" value="Glyoxalase/Bleomycin resistance protein/Dihydroxybiphenyl dioxygenase"/>
    <property type="match status" value="1"/>
</dbReference>
<dbReference type="GO" id="GO:0016829">
    <property type="term" value="F:lyase activity"/>
    <property type="evidence" value="ECO:0007669"/>
    <property type="project" value="UniProtKB-KW"/>
</dbReference>
<feature type="domain" description="VOC" evidence="1">
    <location>
        <begin position="14"/>
        <end position="128"/>
    </location>
</feature>
<dbReference type="InterPro" id="IPR052164">
    <property type="entry name" value="Anthracycline_SecMetBiosynth"/>
</dbReference>
<dbReference type="RefSeq" id="WP_058242323.1">
    <property type="nucleotide sequence ID" value="NZ_CYSB01000041.1"/>
</dbReference>
<dbReference type="AlphaFoldDB" id="A0A0P1FRD4"/>
<dbReference type="Proteomes" id="UP000051086">
    <property type="component" value="Unassembled WGS sequence"/>
</dbReference>
<dbReference type="OrthoDB" id="9793039at2"/>
<keyword evidence="3" id="KW-0456">Lyase</keyword>
<sequence length="130" mass="13948">MTAAETLPETARPVLVWAEIPVTDLEKAMEFYAKVFDYKMTVDTNGPNPISFFNNDMNGTGGHLYPGKAAKEGQGPTVHLQIPDTLEEATVRVTEAGGTLIGGPVPLPVGRFHYAQDLDGNSIGLFEVTA</sequence>
<dbReference type="Gene3D" id="3.10.180.10">
    <property type="entry name" value="2,3-Dihydroxybiphenyl 1,2-Dioxygenase, domain 1"/>
    <property type="match status" value="1"/>
</dbReference>
<organism evidence="3 5">
    <name type="scientific">Thalassovita autumnalis</name>
    <dbReference type="NCBI Taxonomy" id="2072972"/>
    <lineage>
        <taxon>Bacteria</taxon>
        <taxon>Pseudomonadati</taxon>
        <taxon>Pseudomonadota</taxon>
        <taxon>Alphaproteobacteria</taxon>
        <taxon>Rhodobacterales</taxon>
        <taxon>Roseobacteraceae</taxon>
        <taxon>Thalassovita</taxon>
    </lineage>
</organism>
<dbReference type="InterPro" id="IPR029068">
    <property type="entry name" value="Glyas_Bleomycin-R_OHBP_Dase"/>
</dbReference>
<evidence type="ECO:0000259" key="1">
    <source>
        <dbReference type="PROSITE" id="PS51819"/>
    </source>
</evidence>
<dbReference type="PANTHER" id="PTHR33993">
    <property type="entry name" value="GLYOXALASE-RELATED"/>
    <property type="match status" value="1"/>
</dbReference>
<dbReference type="EMBL" id="CYSB01000041">
    <property type="protein sequence ID" value="CUH69795.1"/>
    <property type="molecule type" value="Genomic_DNA"/>
</dbReference>
<protein>
    <submittedName>
        <fullName evidence="2 3">Enzyme related to lactoylglutathione lyase</fullName>
    </submittedName>
</protein>
<proteinExistence type="predicted"/>
<keyword evidence="4" id="KW-1185">Reference proteome</keyword>
<dbReference type="EMBL" id="CYSC01000016">
    <property type="protein sequence ID" value="CUH70997.1"/>
    <property type="molecule type" value="Genomic_DNA"/>
</dbReference>
<dbReference type="InterPro" id="IPR037523">
    <property type="entry name" value="VOC_core"/>
</dbReference>
<gene>
    <name evidence="2" type="ORF">TL5118_03765</name>
    <name evidence="3" type="ORF">TL5120_00777</name>
</gene>
<evidence type="ECO:0000313" key="5">
    <source>
        <dbReference type="Proteomes" id="UP000051887"/>
    </source>
</evidence>
<evidence type="ECO:0000313" key="4">
    <source>
        <dbReference type="Proteomes" id="UP000051086"/>
    </source>
</evidence>
<dbReference type="CDD" id="cd07247">
    <property type="entry name" value="SgaA_N_like"/>
    <property type="match status" value="1"/>
</dbReference>
<name>A0A0P1FRD4_9RHOB</name>
<reference evidence="2 4" key="2">
    <citation type="submission" date="2015-09" db="EMBL/GenBank/DDBJ databases">
        <authorList>
            <person name="Rodrigo-Torres L."/>
            <person name="Arahal D.R."/>
        </authorList>
    </citation>
    <scope>NUCLEOTIDE SEQUENCE [LARGE SCALE GENOMIC DNA]</scope>
    <source>
        <strain evidence="2 4">CECT 5118</strain>
    </source>
</reference>
<evidence type="ECO:0000313" key="2">
    <source>
        <dbReference type="EMBL" id="CUH69795.1"/>
    </source>
</evidence>
<accession>A0A0P1FRD4</accession>
<dbReference type="InterPro" id="IPR004360">
    <property type="entry name" value="Glyas_Fos-R_dOase_dom"/>
</dbReference>
<evidence type="ECO:0000313" key="3">
    <source>
        <dbReference type="EMBL" id="CUH70997.1"/>
    </source>
</evidence>
<dbReference type="PROSITE" id="PS51819">
    <property type="entry name" value="VOC"/>
    <property type="match status" value="1"/>
</dbReference>
<reference evidence="3 5" key="1">
    <citation type="submission" date="2015-09" db="EMBL/GenBank/DDBJ databases">
        <authorList>
            <consortium name="Swine Surveillance"/>
        </authorList>
    </citation>
    <scope>NUCLEOTIDE SEQUENCE [LARGE SCALE GENOMIC DNA]</scope>
    <source>
        <strain evidence="3 5">5120</strain>
    </source>
</reference>
<dbReference type="Proteomes" id="UP000051887">
    <property type="component" value="Unassembled WGS sequence"/>
</dbReference>
<dbReference type="Pfam" id="PF00903">
    <property type="entry name" value="Glyoxalase"/>
    <property type="match status" value="1"/>
</dbReference>